<keyword evidence="4" id="KW-0238">DNA-binding</keyword>
<gene>
    <name evidence="10" type="primary">ABSGL_02658.1 scaffold 3684</name>
</gene>
<evidence type="ECO:0000256" key="4">
    <source>
        <dbReference type="ARBA" id="ARBA00023125"/>
    </source>
</evidence>
<sequence>MTDSYAPSDKNDDASSSTVETFTFRVEPTSIPVFITKLCMILDDSSIQEMIAWSQDGERFCVYDIPGFSKVVLPRYFKHSNWPSFVRQLNMYGFHKINDSCNTGQGQLVCEFHHPMFYRNGRQSLRKIRRNSRRSISSTVERNPQRQSSQQIPQHTPRRHHHPQHPQHNHPQQASFVHESIPPTDNSSVASSISFQTSSMPISSLLTSTDPDYTDDNTPPFYDSTRNNNTRLDTTNAEAPGGGHTWTDHTSDDDNRTEEDRPSITGTSNTNRRRRRRRRGRRPDDHEINNINTNTDNLGTEEDNDTKGNSSADQLETYITLKRYLDQLHTKVLHMNGEVSLLKRHVAKQQESVLDLLNYLRSITGDSEKSVFQKLLHPLHLSPEHALSLLDEASSSGNNQLDGHHHDTYGGGPSRAIDSRGRDHLDGQHYDTYGGPSRAMDDMVDSTSDINTIKKGIWDILKESKKVTGMAKKDHHMHLNPITNKGGHMLPLSTSLGYNNNNNDKKDLPTVPTLLLASQSSTIPDP</sequence>
<dbReference type="GO" id="GO:0003700">
    <property type="term" value="F:DNA-binding transcription factor activity"/>
    <property type="evidence" value="ECO:0007669"/>
    <property type="project" value="InterPro"/>
</dbReference>
<dbReference type="PANTHER" id="PTHR10015:SF427">
    <property type="entry name" value="HEAT SHOCK FACTOR PROTEIN"/>
    <property type="match status" value="1"/>
</dbReference>
<feature type="region of interest" description="Disordered" evidence="8">
    <location>
        <begin position="123"/>
        <end position="191"/>
    </location>
</feature>
<feature type="domain" description="HSF-type DNA-binding" evidence="9">
    <location>
        <begin position="30"/>
        <end position="131"/>
    </location>
</feature>
<feature type="compositionally biased region" description="Polar residues" evidence="8">
    <location>
        <begin position="139"/>
        <end position="149"/>
    </location>
</feature>
<comment type="similarity">
    <text evidence="2 7">Belongs to the HSF family.</text>
</comment>
<evidence type="ECO:0000256" key="3">
    <source>
        <dbReference type="ARBA" id="ARBA00023015"/>
    </source>
</evidence>
<evidence type="ECO:0000256" key="1">
    <source>
        <dbReference type="ARBA" id="ARBA00004123"/>
    </source>
</evidence>
<dbReference type="Gene3D" id="1.10.10.10">
    <property type="entry name" value="Winged helix-like DNA-binding domain superfamily/Winged helix DNA-binding domain"/>
    <property type="match status" value="1"/>
</dbReference>
<evidence type="ECO:0000259" key="9">
    <source>
        <dbReference type="SMART" id="SM00415"/>
    </source>
</evidence>
<dbReference type="PRINTS" id="PR00056">
    <property type="entry name" value="HSFDOMAIN"/>
</dbReference>
<feature type="compositionally biased region" description="Low complexity" evidence="8">
    <location>
        <begin position="216"/>
        <end position="236"/>
    </location>
</feature>
<keyword evidence="3" id="KW-0805">Transcription regulation</keyword>
<evidence type="ECO:0000256" key="7">
    <source>
        <dbReference type="RuleBase" id="RU004020"/>
    </source>
</evidence>
<dbReference type="Proteomes" id="UP000078561">
    <property type="component" value="Unassembled WGS sequence"/>
</dbReference>
<organism evidence="10">
    <name type="scientific">Absidia glauca</name>
    <name type="common">Pin mould</name>
    <dbReference type="NCBI Taxonomy" id="4829"/>
    <lineage>
        <taxon>Eukaryota</taxon>
        <taxon>Fungi</taxon>
        <taxon>Fungi incertae sedis</taxon>
        <taxon>Mucoromycota</taxon>
        <taxon>Mucoromycotina</taxon>
        <taxon>Mucoromycetes</taxon>
        <taxon>Mucorales</taxon>
        <taxon>Cunninghamellaceae</taxon>
        <taxon>Absidia</taxon>
    </lineage>
</organism>
<feature type="region of interest" description="Disordered" evidence="8">
    <location>
        <begin position="206"/>
        <end position="311"/>
    </location>
</feature>
<feature type="compositionally biased region" description="Basic residues" evidence="8">
    <location>
        <begin position="156"/>
        <end position="168"/>
    </location>
</feature>
<proteinExistence type="inferred from homology"/>
<feature type="compositionally biased region" description="Basic residues" evidence="8">
    <location>
        <begin position="271"/>
        <end position="281"/>
    </location>
</feature>
<evidence type="ECO:0000313" key="10">
    <source>
        <dbReference type="EMBL" id="SAL97187.1"/>
    </source>
</evidence>
<dbReference type="AlphaFoldDB" id="A0A168LNT7"/>
<dbReference type="STRING" id="4829.A0A168LNT7"/>
<dbReference type="SMART" id="SM00415">
    <property type="entry name" value="HSF"/>
    <property type="match status" value="1"/>
</dbReference>
<evidence type="ECO:0000313" key="11">
    <source>
        <dbReference type="Proteomes" id="UP000078561"/>
    </source>
</evidence>
<evidence type="ECO:0000256" key="2">
    <source>
        <dbReference type="ARBA" id="ARBA00006403"/>
    </source>
</evidence>
<dbReference type="PANTHER" id="PTHR10015">
    <property type="entry name" value="HEAT SHOCK TRANSCRIPTION FACTOR"/>
    <property type="match status" value="1"/>
</dbReference>
<dbReference type="InterPro" id="IPR036390">
    <property type="entry name" value="WH_DNA-bd_sf"/>
</dbReference>
<evidence type="ECO:0000256" key="8">
    <source>
        <dbReference type="SAM" id="MobiDB-lite"/>
    </source>
</evidence>
<feature type="compositionally biased region" description="Polar residues" evidence="8">
    <location>
        <begin position="289"/>
        <end position="298"/>
    </location>
</feature>
<comment type="subcellular location">
    <subcellularLocation>
        <location evidence="1">Nucleus</location>
    </subcellularLocation>
</comment>
<keyword evidence="11" id="KW-1185">Reference proteome</keyword>
<dbReference type="InterPro" id="IPR036388">
    <property type="entry name" value="WH-like_DNA-bd_sf"/>
</dbReference>
<keyword evidence="5" id="KW-0804">Transcription</keyword>
<feature type="compositionally biased region" description="Basic and acidic residues" evidence="8">
    <location>
        <begin position="417"/>
        <end position="428"/>
    </location>
</feature>
<dbReference type="InterPro" id="IPR000232">
    <property type="entry name" value="HSF_DNA-bd"/>
</dbReference>
<feature type="compositionally biased region" description="Basic residues" evidence="8">
    <location>
        <begin position="124"/>
        <end position="133"/>
    </location>
</feature>
<dbReference type="SUPFAM" id="SSF46785">
    <property type="entry name" value="Winged helix' DNA-binding domain"/>
    <property type="match status" value="1"/>
</dbReference>
<dbReference type="EMBL" id="LT551602">
    <property type="protein sequence ID" value="SAL97187.1"/>
    <property type="molecule type" value="Genomic_DNA"/>
</dbReference>
<reference evidence="10" key="1">
    <citation type="submission" date="2016-04" db="EMBL/GenBank/DDBJ databases">
        <authorList>
            <person name="Evans L.H."/>
            <person name="Alamgir A."/>
            <person name="Owens N."/>
            <person name="Weber N.D."/>
            <person name="Virtaneva K."/>
            <person name="Barbian K."/>
            <person name="Babar A."/>
            <person name="Rosenke K."/>
        </authorList>
    </citation>
    <scope>NUCLEOTIDE SEQUENCE [LARGE SCALE GENOMIC DNA]</scope>
    <source>
        <strain evidence="10">CBS 101.48</strain>
    </source>
</reference>
<accession>A0A168LNT7</accession>
<feature type="compositionally biased region" description="Basic and acidic residues" evidence="8">
    <location>
        <begin position="246"/>
        <end position="262"/>
    </location>
</feature>
<dbReference type="GO" id="GO:0043565">
    <property type="term" value="F:sequence-specific DNA binding"/>
    <property type="evidence" value="ECO:0007669"/>
    <property type="project" value="InterPro"/>
</dbReference>
<dbReference type="InParanoid" id="A0A168LNT7"/>
<dbReference type="FunFam" id="1.10.10.10:FF:000027">
    <property type="entry name" value="Heat shock transcription factor 1"/>
    <property type="match status" value="1"/>
</dbReference>
<keyword evidence="6" id="KW-0539">Nucleus</keyword>
<evidence type="ECO:0000256" key="6">
    <source>
        <dbReference type="ARBA" id="ARBA00023242"/>
    </source>
</evidence>
<dbReference type="GO" id="GO:0005634">
    <property type="term" value="C:nucleus"/>
    <property type="evidence" value="ECO:0007669"/>
    <property type="project" value="UniProtKB-SubCell"/>
</dbReference>
<dbReference type="OrthoDB" id="60033at2759"/>
<feature type="region of interest" description="Disordered" evidence="8">
    <location>
        <begin position="394"/>
        <end position="428"/>
    </location>
</feature>
<dbReference type="Pfam" id="PF00447">
    <property type="entry name" value="HSF_DNA-bind"/>
    <property type="match status" value="1"/>
</dbReference>
<protein>
    <recommendedName>
        <fullName evidence="9">HSF-type DNA-binding domain-containing protein</fullName>
    </recommendedName>
</protein>
<name>A0A168LNT7_ABSGL</name>
<evidence type="ECO:0000256" key="5">
    <source>
        <dbReference type="ARBA" id="ARBA00023163"/>
    </source>
</evidence>